<dbReference type="InterPro" id="IPR055100">
    <property type="entry name" value="GNAT_LYC1-like"/>
</dbReference>
<dbReference type="Pfam" id="PF22998">
    <property type="entry name" value="GNAT_LYC1-like"/>
    <property type="match status" value="1"/>
</dbReference>
<dbReference type="InterPro" id="IPR053013">
    <property type="entry name" value="LAT"/>
</dbReference>
<name>A0A1Y2DFV5_9PEZI</name>
<keyword evidence="4" id="KW-1185">Reference proteome</keyword>
<comment type="caution">
    <text evidence="3">The sequence shown here is derived from an EMBL/GenBank/DDBJ whole genome shotgun (WGS) entry which is preliminary data.</text>
</comment>
<sequence>MGSLTDLPQAESPDLILTHPTPDEKRHTWERNWAEWGGGLSLDDYLIREPYLTTIPLAANGGMAHWILTTTTSNSSSAEQDRLVFSSVESLRKRALVTDPETGLVSEEVAYGIGSVYTAEQFRGKRYASRMLGILVERLREAGGVANEGNENGAREKGAVASALWSDIGKQFYGKKGWLAFASRHVTFPFSSESVSVVNGGKEKNGNKEAKPITYENLESFCKLDELVLRAKMASGGKGKARFAFIPDYDAMRWHLYRDDIIARLRQIKDEGRSMVKGAYSGPEGKRVWATWSRSYNKDAQDSKNNTLCILRLGVEDESVPVDELARSFREVMEVAEEEARYWNLGKIELWNPNGVVKDVVDKCGLDHEWVDRDTDSIPSLKWYGKGRTEDVEWVANEKYCWC</sequence>
<dbReference type="Gene3D" id="3.40.630.30">
    <property type="match status" value="1"/>
</dbReference>
<evidence type="ECO:0000259" key="2">
    <source>
        <dbReference type="Pfam" id="PF22998"/>
    </source>
</evidence>
<accession>A0A1Y2DFV5</accession>
<feature type="domain" description="LYC1 C-terminal" evidence="2">
    <location>
        <begin position="202"/>
        <end position="403"/>
    </location>
</feature>
<dbReference type="GeneID" id="63780631"/>
<dbReference type="PANTHER" id="PTHR34815">
    <property type="entry name" value="LYSINE ACETYLTRANSFERASE"/>
    <property type="match status" value="1"/>
</dbReference>
<dbReference type="OrthoDB" id="2020070at2759"/>
<gene>
    <name evidence="3" type="ORF">BCR38DRAFT_489647</name>
</gene>
<dbReference type="FunCoup" id="A0A1Y2DFV5">
    <property type="interactions" value="90"/>
</dbReference>
<evidence type="ECO:0000313" key="4">
    <source>
        <dbReference type="Proteomes" id="UP000193689"/>
    </source>
</evidence>
<dbReference type="Proteomes" id="UP000193689">
    <property type="component" value="Unassembled WGS sequence"/>
</dbReference>
<dbReference type="AlphaFoldDB" id="A0A1Y2DFV5"/>
<evidence type="ECO:0000256" key="1">
    <source>
        <dbReference type="SAM" id="MobiDB-lite"/>
    </source>
</evidence>
<dbReference type="RefSeq" id="XP_040711205.1">
    <property type="nucleotide sequence ID" value="XM_040864419.1"/>
</dbReference>
<dbReference type="STRING" id="1141098.A0A1Y2DFV5"/>
<dbReference type="InterPro" id="IPR016181">
    <property type="entry name" value="Acyl_CoA_acyltransferase"/>
</dbReference>
<organism evidence="3 4">
    <name type="scientific">Pseudomassariella vexata</name>
    <dbReference type="NCBI Taxonomy" id="1141098"/>
    <lineage>
        <taxon>Eukaryota</taxon>
        <taxon>Fungi</taxon>
        <taxon>Dikarya</taxon>
        <taxon>Ascomycota</taxon>
        <taxon>Pezizomycotina</taxon>
        <taxon>Sordariomycetes</taxon>
        <taxon>Xylariomycetidae</taxon>
        <taxon>Amphisphaeriales</taxon>
        <taxon>Pseudomassariaceae</taxon>
        <taxon>Pseudomassariella</taxon>
    </lineage>
</organism>
<reference evidence="3 4" key="1">
    <citation type="submission" date="2016-07" db="EMBL/GenBank/DDBJ databases">
        <title>Pervasive Adenine N6-methylation of Active Genes in Fungi.</title>
        <authorList>
            <consortium name="DOE Joint Genome Institute"/>
            <person name="Mondo S.J."/>
            <person name="Dannebaum R.O."/>
            <person name="Kuo R.C."/>
            <person name="Labutti K."/>
            <person name="Haridas S."/>
            <person name="Kuo A."/>
            <person name="Salamov A."/>
            <person name="Ahrendt S.R."/>
            <person name="Lipzen A."/>
            <person name="Sullivan W."/>
            <person name="Andreopoulos W.B."/>
            <person name="Clum A."/>
            <person name="Lindquist E."/>
            <person name="Daum C."/>
            <person name="Ramamoorthy G.K."/>
            <person name="Gryganskyi A."/>
            <person name="Culley D."/>
            <person name="Magnuson J.K."/>
            <person name="James T.Y."/>
            <person name="O'Malley M.A."/>
            <person name="Stajich J.E."/>
            <person name="Spatafora J.W."/>
            <person name="Visel A."/>
            <person name="Grigoriev I.V."/>
        </authorList>
    </citation>
    <scope>NUCLEOTIDE SEQUENCE [LARGE SCALE GENOMIC DNA]</scope>
    <source>
        <strain evidence="3 4">CBS 129021</strain>
    </source>
</reference>
<feature type="region of interest" description="Disordered" evidence="1">
    <location>
        <begin position="1"/>
        <end position="22"/>
    </location>
</feature>
<dbReference type="EMBL" id="MCFJ01000017">
    <property type="protein sequence ID" value="ORY58170.1"/>
    <property type="molecule type" value="Genomic_DNA"/>
</dbReference>
<protein>
    <recommendedName>
        <fullName evidence="2">LYC1 C-terminal domain-containing protein</fullName>
    </recommendedName>
</protein>
<dbReference type="InParanoid" id="A0A1Y2DFV5"/>
<evidence type="ECO:0000313" key="3">
    <source>
        <dbReference type="EMBL" id="ORY58170.1"/>
    </source>
</evidence>
<proteinExistence type="predicted"/>
<dbReference type="PANTHER" id="PTHR34815:SF4">
    <property type="entry name" value="N-ACETYLTRANSFERASE DOMAIN-CONTAINING PROTEIN"/>
    <property type="match status" value="1"/>
</dbReference>
<dbReference type="SUPFAM" id="SSF55729">
    <property type="entry name" value="Acyl-CoA N-acyltransferases (Nat)"/>
    <property type="match status" value="1"/>
</dbReference>